<feature type="non-terminal residue" evidence="2">
    <location>
        <position position="1"/>
    </location>
</feature>
<dbReference type="AlphaFoldDB" id="A0A7R9QZF4"/>
<dbReference type="EMBL" id="OC950339">
    <property type="protein sequence ID" value="CAD7663974.1"/>
    <property type="molecule type" value="Genomic_DNA"/>
</dbReference>
<accession>A0A7R9QZF4</accession>
<organism evidence="2">
    <name type="scientific">Oppiella nova</name>
    <dbReference type="NCBI Taxonomy" id="334625"/>
    <lineage>
        <taxon>Eukaryota</taxon>
        <taxon>Metazoa</taxon>
        <taxon>Ecdysozoa</taxon>
        <taxon>Arthropoda</taxon>
        <taxon>Chelicerata</taxon>
        <taxon>Arachnida</taxon>
        <taxon>Acari</taxon>
        <taxon>Acariformes</taxon>
        <taxon>Sarcoptiformes</taxon>
        <taxon>Oribatida</taxon>
        <taxon>Brachypylina</taxon>
        <taxon>Oppioidea</taxon>
        <taxon>Oppiidae</taxon>
        <taxon>Oppiella</taxon>
    </lineage>
</organism>
<protein>
    <submittedName>
        <fullName evidence="2">Uncharacterized protein</fullName>
    </submittedName>
</protein>
<keyword evidence="3" id="KW-1185">Reference proteome</keyword>
<proteinExistence type="predicted"/>
<dbReference type="EMBL" id="CAJPVJ010035514">
    <property type="protein sequence ID" value="CAG2181111.1"/>
    <property type="molecule type" value="Genomic_DNA"/>
</dbReference>
<evidence type="ECO:0000313" key="3">
    <source>
        <dbReference type="Proteomes" id="UP000728032"/>
    </source>
</evidence>
<dbReference type="EMBL" id="CAJPVJ010035987">
    <property type="protein sequence ID" value="CAG2181199.1"/>
    <property type="molecule type" value="Genomic_DNA"/>
</dbReference>
<dbReference type="OrthoDB" id="69711at2759"/>
<evidence type="ECO:0000313" key="2">
    <source>
        <dbReference type="EMBL" id="CAD7664062.1"/>
    </source>
</evidence>
<evidence type="ECO:0000313" key="1">
    <source>
        <dbReference type="EMBL" id="CAD7663974.1"/>
    </source>
</evidence>
<gene>
    <name evidence="1" type="ORF">ONB1V03_LOCUS20532</name>
    <name evidence="2" type="ORF">ONB1V03_LOCUS20620</name>
</gene>
<dbReference type="Proteomes" id="UP000728032">
    <property type="component" value="Unassembled WGS sequence"/>
</dbReference>
<name>A0A7R9QZF4_9ACAR</name>
<dbReference type="EMBL" id="OC950812">
    <property type="protein sequence ID" value="CAD7664062.1"/>
    <property type="molecule type" value="Genomic_DNA"/>
</dbReference>
<sequence>NKVLIAKTLVALNRDIERAKSLLITVIGRYKTSTKWDDIEAVKEAKEVLNKLGVKVTEINVQKS</sequence>
<reference evidence="2" key="1">
    <citation type="submission" date="2020-11" db="EMBL/GenBank/DDBJ databases">
        <authorList>
            <person name="Tran Van P."/>
        </authorList>
    </citation>
    <scope>NUCLEOTIDE SEQUENCE</scope>
</reference>